<name>A0A4U9HFV2_SERRU</name>
<dbReference type="Proteomes" id="UP000307968">
    <property type="component" value="Chromosome"/>
</dbReference>
<dbReference type="AlphaFoldDB" id="A0A4U9HFV2"/>
<evidence type="ECO:0000313" key="2">
    <source>
        <dbReference type="Proteomes" id="UP000307968"/>
    </source>
</evidence>
<gene>
    <name evidence="1" type="ORF">NCTC12971_02855</name>
</gene>
<evidence type="ECO:0000313" key="1">
    <source>
        <dbReference type="EMBL" id="VTP62868.1"/>
    </source>
</evidence>
<accession>A0A4U9HFV2</accession>
<dbReference type="EMBL" id="LR590463">
    <property type="protein sequence ID" value="VTP62868.1"/>
    <property type="molecule type" value="Genomic_DNA"/>
</dbReference>
<sequence>MVTGFLTDDQKQVRGLPVGLAMDKQGGVVIADDAGDSVWRVSAAR</sequence>
<evidence type="ECO:0008006" key="3">
    <source>
        <dbReference type="Google" id="ProtNLM"/>
    </source>
</evidence>
<proteinExistence type="predicted"/>
<organism evidence="1 2">
    <name type="scientific">Serratia rubidaea</name>
    <name type="common">Serratia marinorubra</name>
    <dbReference type="NCBI Taxonomy" id="61652"/>
    <lineage>
        <taxon>Bacteria</taxon>
        <taxon>Pseudomonadati</taxon>
        <taxon>Pseudomonadota</taxon>
        <taxon>Gammaproteobacteria</taxon>
        <taxon>Enterobacterales</taxon>
        <taxon>Yersiniaceae</taxon>
        <taxon>Serratia</taxon>
    </lineage>
</organism>
<protein>
    <recommendedName>
        <fullName evidence="3">L-sorbosone dehydrogenase</fullName>
    </recommendedName>
</protein>
<reference evidence="1 2" key="1">
    <citation type="submission" date="2019-05" db="EMBL/GenBank/DDBJ databases">
        <authorList>
            <consortium name="Pathogen Informatics"/>
        </authorList>
    </citation>
    <scope>NUCLEOTIDE SEQUENCE [LARGE SCALE GENOMIC DNA]</scope>
    <source>
        <strain evidence="1 2">NCTC12971</strain>
    </source>
</reference>